<dbReference type="Pfam" id="PF01910">
    <property type="entry name" value="Thiamine_BP"/>
    <property type="match status" value="1"/>
</dbReference>
<name>A0A561DCM7_9BACI</name>
<dbReference type="InterPro" id="IPR051614">
    <property type="entry name" value="UPF0045_domain"/>
</dbReference>
<dbReference type="AlphaFoldDB" id="A0A561DCM7"/>
<organism evidence="3 4">
    <name type="scientific">Neobacillus bataviensis</name>
    <dbReference type="NCBI Taxonomy" id="220685"/>
    <lineage>
        <taxon>Bacteria</taxon>
        <taxon>Bacillati</taxon>
        <taxon>Bacillota</taxon>
        <taxon>Bacilli</taxon>
        <taxon>Bacillales</taxon>
        <taxon>Bacillaceae</taxon>
        <taxon>Neobacillus</taxon>
    </lineage>
</organism>
<dbReference type="Gene3D" id="3.30.70.930">
    <property type="match status" value="1"/>
</dbReference>
<dbReference type="EMBL" id="VIVN01000006">
    <property type="protein sequence ID" value="TWE01155.1"/>
    <property type="molecule type" value="Genomic_DNA"/>
</dbReference>
<dbReference type="SUPFAM" id="SSF89957">
    <property type="entry name" value="MTH1187/YkoF-like"/>
    <property type="match status" value="1"/>
</dbReference>
<accession>A0A561DCM7</accession>
<dbReference type="PANTHER" id="PTHR33777">
    <property type="entry name" value="UPF0045 PROTEIN ECM15"/>
    <property type="match status" value="1"/>
</dbReference>
<comment type="similarity">
    <text evidence="1">Belongs to the UPF0045 family.</text>
</comment>
<dbReference type="GO" id="GO:0005829">
    <property type="term" value="C:cytosol"/>
    <property type="evidence" value="ECO:0007669"/>
    <property type="project" value="TreeGrafter"/>
</dbReference>
<proteinExistence type="inferred from homology"/>
<keyword evidence="4" id="KW-1185">Reference proteome</keyword>
<protein>
    <submittedName>
        <fullName evidence="3">Uncharacterized protein (TIGR00106 family)</fullName>
    </submittedName>
</protein>
<reference evidence="3 4" key="1">
    <citation type="submission" date="2019-06" db="EMBL/GenBank/DDBJ databases">
        <title>Sorghum-associated microbial communities from plants grown in Nebraska, USA.</title>
        <authorList>
            <person name="Schachtman D."/>
        </authorList>
    </citation>
    <scope>NUCLEOTIDE SEQUENCE [LARGE SCALE GENOMIC DNA]</scope>
    <source>
        <strain evidence="3 4">2482</strain>
    </source>
</reference>
<evidence type="ECO:0000256" key="1">
    <source>
        <dbReference type="ARBA" id="ARBA00010272"/>
    </source>
</evidence>
<dbReference type="PANTHER" id="PTHR33777:SF1">
    <property type="entry name" value="UPF0045 PROTEIN ECM15"/>
    <property type="match status" value="1"/>
</dbReference>
<evidence type="ECO:0000313" key="3">
    <source>
        <dbReference type="EMBL" id="TWE01155.1"/>
    </source>
</evidence>
<dbReference type="Proteomes" id="UP000319671">
    <property type="component" value="Unassembled WGS sequence"/>
</dbReference>
<gene>
    <name evidence="3" type="ORF">FB550_106212</name>
</gene>
<feature type="domain" description="Thiamine-binding protein" evidence="2">
    <location>
        <begin position="5"/>
        <end position="94"/>
    </location>
</feature>
<dbReference type="NCBIfam" id="TIGR00106">
    <property type="entry name" value="MTH1187 family thiamine-binding protein"/>
    <property type="match status" value="1"/>
</dbReference>
<evidence type="ECO:0000313" key="4">
    <source>
        <dbReference type="Proteomes" id="UP000319671"/>
    </source>
</evidence>
<dbReference type="RefSeq" id="WP_144565796.1">
    <property type="nucleotide sequence ID" value="NZ_VIVN01000006.1"/>
</dbReference>
<comment type="caution">
    <text evidence="3">The sequence shown here is derived from an EMBL/GenBank/DDBJ whole genome shotgun (WGS) entry which is preliminary data.</text>
</comment>
<evidence type="ECO:0000259" key="2">
    <source>
        <dbReference type="Pfam" id="PF01910"/>
    </source>
</evidence>
<dbReference type="InterPro" id="IPR002767">
    <property type="entry name" value="Thiamine_BP"/>
</dbReference>
<dbReference type="InterPro" id="IPR029756">
    <property type="entry name" value="MTH1187/YkoF-like"/>
</dbReference>
<sequence>MPLLEISVVPIGTDSPSFSTQVTNAVRIIEEKDLKYELTPTSTVVEGDIDHLWEVAKEIHQEAISTGPERIVTNISIDHRTDKEMNMDHQIDTVRKELE</sequence>